<dbReference type="InterPro" id="IPR027450">
    <property type="entry name" value="AlkB-like"/>
</dbReference>
<organism evidence="3 4">
    <name type="scientific">Cymbomonas tetramitiformis</name>
    <dbReference type="NCBI Taxonomy" id="36881"/>
    <lineage>
        <taxon>Eukaryota</taxon>
        <taxon>Viridiplantae</taxon>
        <taxon>Chlorophyta</taxon>
        <taxon>Pyramimonadophyceae</taxon>
        <taxon>Pyramimonadales</taxon>
        <taxon>Pyramimonadaceae</taxon>
        <taxon>Cymbomonas</taxon>
    </lineage>
</organism>
<proteinExistence type="inferred from homology"/>
<accession>A0AAE0C257</accession>
<dbReference type="Gene3D" id="2.60.120.590">
    <property type="entry name" value="Alpha-ketoglutarate-dependent dioxygenase AlkB-like"/>
    <property type="match status" value="1"/>
</dbReference>
<evidence type="ECO:0000259" key="2">
    <source>
        <dbReference type="PROSITE" id="PS51471"/>
    </source>
</evidence>
<dbReference type="SUPFAM" id="SSF51197">
    <property type="entry name" value="Clavaminate synthase-like"/>
    <property type="match status" value="1"/>
</dbReference>
<gene>
    <name evidence="3" type="ORF">CYMTET_44297</name>
</gene>
<comment type="similarity">
    <text evidence="1">Belongs to the alkB family.</text>
</comment>
<dbReference type="InterPro" id="IPR032854">
    <property type="entry name" value="ALKBH3"/>
</dbReference>
<reference evidence="3 4" key="1">
    <citation type="journal article" date="2015" name="Genome Biol. Evol.">
        <title>Comparative Genomics of a Bacterivorous Green Alga Reveals Evolutionary Causalities and Consequences of Phago-Mixotrophic Mode of Nutrition.</title>
        <authorList>
            <person name="Burns J.A."/>
            <person name="Paasch A."/>
            <person name="Narechania A."/>
            <person name="Kim E."/>
        </authorList>
    </citation>
    <scope>NUCLEOTIDE SEQUENCE [LARGE SCALE GENOMIC DNA]</scope>
    <source>
        <strain evidence="3 4">PLY_AMNH</strain>
    </source>
</reference>
<dbReference type="PANTHER" id="PTHR31212:SF4">
    <property type="entry name" value="ALPHA-KETOGLUTARATE-DEPENDENT DIOXYGENASE ALKB HOMOLOG 3"/>
    <property type="match status" value="1"/>
</dbReference>
<dbReference type="PANTHER" id="PTHR31212">
    <property type="entry name" value="ALPHA-KETOGLUTARATE-DEPENDENT DIOXYGENASE ALKB HOMOLOG 3"/>
    <property type="match status" value="1"/>
</dbReference>
<protein>
    <recommendedName>
        <fullName evidence="2">Fe2OG dioxygenase domain-containing protein</fullName>
    </recommendedName>
</protein>
<sequence>MSLGDILNSDRVHLTPNSWYIHVPGHVRVSKEGFEQLWELKHRFQQQHIVLFGKRIPVPRIQGLFSARDVSYNFSGISVPSEPITSHAILEALLEQVTDTHNAVFANWYASGQDSVGAHSDDERDLVKGSCIISISLNATRTFRVKRKPKCDASSEVDKLDFQLGDGDVFIMGGAFQREFLHEVPKKARMVGDQRRINLTIRSFAPTGVADKKRKREQACHAK</sequence>
<evidence type="ECO:0000313" key="4">
    <source>
        <dbReference type="Proteomes" id="UP001190700"/>
    </source>
</evidence>
<keyword evidence="4" id="KW-1185">Reference proteome</keyword>
<comment type="caution">
    <text evidence="3">The sequence shown here is derived from an EMBL/GenBank/DDBJ whole genome shotgun (WGS) entry which is preliminary data.</text>
</comment>
<evidence type="ECO:0000313" key="3">
    <source>
        <dbReference type="EMBL" id="KAK3246155.1"/>
    </source>
</evidence>
<dbReference type="Pfam" id="PF13532">
    <property type="entry name" value="2OG-FeII_Oxy_2"/>
    <property type="match status" value="1"/>
</dbReference>
<dbReference type="EMBL" id="LGRX02030094">
    <property type="protein sequence ID" value="KAK3246155.1"/>
    <property type="molecule type" value="Genomic_DNA"/>
</dbReference>
<name>A0AAE0C257_9CHLO</name>
<dbReference type="InterPro" id="IPR005123">
    <property type="entry name" value="Oxoglu/Fe-dep_dioxygenase_dom"/>
</dbReference>
<dbReference type="Proteomes" id="UP001190700">
    <property type="component" value="Unassembled WGS sequence"/>
</dbReference>
<dbReference type="PROSITE" id="PS51471">
    <property type="entry name" value="FE2OG_OXY"/>
    <property type="match status" value="1"/>
</dbReference>
<dbReference type="InterPro" id="IPR037151">
    <property type="entry name" value="AlkB-like_sf"/>
</dbReference>
<dbReference type="AlphaFoldDB" id="A0AAE0C257"/>
<dbReference type="GO" id="GO:0006307">
    <property type="term" value="P:DNA alkylation repair"/>
    <property type="evidence" value="ECO:0007669"/>
    <property type="project" value="InterPro"/>
</dbReference>
<evidence type="ECO:0000256" key="1">
    <source>
        <dbReference type="ARBA" id="ARBA00007879"/>
    </source>
</evidence>
<feature type="domain" description="Fe2OG dioxygenase" evidence="2">
    <location>
        <begin position="100"/>
        <end position="205"/>
    </location>
</feature>
<dbReference type="GO" id="GO:0051213">
    <property type="term" value="F:dioxygenase activity"/>
    <property type="evidence" value="ECO:0007669"/>
    <property type="project" value="InterPro"/>
</dbReference>